<dbReference type="EMBL" id="LHXO01000052">
    <property type="protein sequence ID" value="KXA94543.1"/>
    <property type="molecule type" value="Genomic_DNA"/>
</dbReference>
<evidence type="ECO:0000313" key="1">
    <source>
        <dbReference type="EMBL" id="KXA94543.1"/>
    </source>
</evidence>
<gene>
    <name evidence="1" type="ORF">AKJ65_04105</name>
</gene>
<accession>A0A133UK12</accession>
<proteinExistence type="predicted"/>
<protein>
    <submittedName>
        <fullName evidence="1">Uncharacterized protein</fullName>
    </submittedName>
</protein>
<sequence length="59" mass="6610">MNWVREGFGRILPREDGKGRLRSLGIDSVDDYLAMVEALNDPINATGKMDENKFEKGPS</sequence>
<dbReference type="Proteomes" id="UP000070284">
    <property type="component" value="Unassembled WGS sequence"/>
</dbReference>
<organism evidence="1 2">
    <name type="scientific">candidate division MSBL1 archaeon SCGC-AAA259E19</name>
    <dbReference type="NCBI Taxonomy" id="1698264"/>
    <lineage>
        <taxon>Archaea</taxon>
        <taxon>Methanobacteriati</taxon>
        <taxon>Methanobacteriota</taxon>
        <taxon>candidate division MSBL1</taxon>
    </lineage>
</organism>
<name>A0A133UK12_9EURY</name>
<keyword evidence="2" id="KW-1185">Reference proteome</keyword>
<reference evidence="1 2" key="1">
    <citation type="journal article" date="2016" name="Sci. Rep.">
        <title>Metabolic traits of an uncultured archaeal lineage -MSBL1- from brine pools of the Red Sea.</title>
        <authorList>
            <person name="Mwirichia R."/>
            <person name="Alam I."/>
            <person name="Rashid M."/>
            <person name="Vinu M."/>
            <person name="Ba-Alawi W."/>
            <person name="Anthony Kamau A."/>
            <person name="Kamanda Ngugi D."/>
            <person name="Goker M."/>
            <person name="Klenk H.P."/>
            <person name="Bajic V."/>
            <person name="Stingl U."/>
        </authorList>
    </citation>
    <scope>NUCLEOTIDE SEQUENCE [LARGE SCALE GENOMIC DNA]</scope>
    <source>
        <strain evidence="1">SCGC-AAA259E19</strain>
    </source>
</reference>
<evidence type="ECO:0000313" key="2">
    <source>
        <dbReference type="Proteomes" id="UP000070284"/>
    </source>
</evidence>
<dbReference type="AlphaFoldDB" id="A0A133UK12"/>
<comment type="caution">
    <text evidence="1">The sequence shown here is derived from an EMBL/GenBank/DDBJ whole genome shotgun (WGS) entry which is preliminary data.</text>
</comment>